<evidence type="ECO:0000313" key="3">
    <source>
        <dbReference type="Proteomes" id="UP000278632"/>
    </source>
</evidence>
<feature type="domain" description="GGDEF" evidence="1">
    <location>
        <begin position="173"/>
        <end position="306"/>
    </location>
</feature>
<dbReference type="Pfam" id="PF00990">
    <property type="entry name" value="GGDEF"/>
    <property type="match status" value="1"/>
</dbReference>
<evidence type="ECO:0000313" key="2">
    <source>
        <dbReference type="EMBL" id="RNL42584.1"/>
    </source>
</evidence>
<organism evidence="2 3">
    <name type="scientific">Paraeggerthella hongkongensis</name>
    <dbReference type="NCBI Taxonomy" id="230658"/>
    <lineage>
        <taxon>Bacteria</taxon>
        <taxon>Bacillati</taxon>
        <taxon>Actinomycetota</taxon>
        <taxon>Coriobacteriia</taxon>
        <taxon>Eggerthellales</taxon>
        <taxon>Eggerthellaceae</taxon>
        <taxon>Paraeggerthella</taxon>
    </lineage>
</organism>
<dbReference type="PROSITE" id="PS50887">
    <property type="entry name" value="GGDEF"/>
    <property type="match status" value="1"/>
</dbReference>
<dbReference type="Gene3D" id="3.30.70.270">
    <property type="match status" value="1"/>
</dbReference>
<dbReference type="RefSeq" id="WP_123192465.1">
    <property type="nucleotide sequence ID" value="NZ_QICD01000016.1"/>
</dbReference>
<dbReference type="OrthoDB" id="8526884at2"/>
<sequence>MYPYSDLHTDLRAHVANAKLFDSYRLVDVGTNLVHSYGEQGESAEPVCSDEACYRIWKRSKPCENCTSRACLDKQEQIIKIEHLDGRVLLINSIPVEVRGRAFALELIKDVTSSLMVADEVAHDNIEITSMIDRFNTLAVRDAFTMLYNKTFIHSELETLTSHAAMQIAEDGRPAALIAIDIDLFKRINDSHGHATGDDVLLHLAQQLKKVSRSLEDGWAARFGGDEFMICAPHGLNDEDLKLLDATMSEMESHRFESDSSPFGITASYGIAYLEAGDTRRSFMERADDAMYAVKRQRHRELGLAL</sequence>
<dbReference type="InterPro" id="IPR029787">
    <property type="entry name" value="Nucleotide_cyclase"/>
</dbReference>
<keyword evidence="3" id="KW-1185">Reference proteome</keyword>
<dbReference type="SMART" id="SM00267">
    <property type="entry name" value="GGDEF"/>
    <property type="match status" value="1"/>
</dbReference>
<evidence type="ECO:0000259" key="1">
    <source>
        <dbReference type="PROSITE" id="PS50887"/>
    </source>
</evidence>
<protein>
    <submittedName>
        <fullName evidence="2">GGDEF domain-containing protein</fullName>
    </submittedName>
</protein>
<dbReference type="PANTHER" id="PTHR45138:SF9">
    <property type="entry name" value="DIGUANYLATE CYCLASE DGCM-RELATED"/>
    <property type="match status" value="1"/>
</dbReference>
<accession>A0A3N0B6Y2</accession>
<dbReference type="PANTHER" id="PTHR45138">
    <property type="entry name" value="REGULATORY COMPONENTS OF SENSORY TRANSDUCTION SYSTEM"/>
    <property type="match status" value="1"/>
</dbReference>
<dbReference type="SUPFAM" id="SSF55073">
    <property type="entry name" value="Nucleotide cyclase"/>
    <property type="match status" value="1"/>
</dbReference>
<comment type="caution">
    <text evidence="2">The sequence shown here is derived from an EMBL/GenBank/DDBJ whole genome shotgun (WGS) entry which is preliminary data.</text>
</comment>
<gene>
    <name evidence="2" type="ORF">DMP08_08380</name>
</gene>
<dbReference type="GO" id="GO:0052621">
    <property type="term" value="F:diguanylate cyclase activity"/>
    <property type="evidence" value="ECO:0007669"/>
    <property type="project" value="TreeGrafter"/>
</dbReference>
<dbReference type="NCBIfam" id="TIGR00254">
    <property type="entry name" value="GGDEF"/>
    <property type="match status" value="1"/>
</dbReference>
<reference evidence="3" key="1">
    <citation type="submission" date="2018-05" db="EMBL/GenBank/DDBJ databases">
        <title>Genome Sequencing of selected type strains of the family Eggerthellaceae.</title>
        <authorList>
            <person name="Danylec N."/>
            <person name="Stoll D.A."/>
            <person name="Doetsch A."/>
            <person name="Huch M."/>
        </authorList>
    </citation>
    <scope>NUCLEOTIDE SEQUENCE [LARGE SCALE GENOMIC DNA]</scope>
    <source>
        <strain evidence="3">DSM 16106</strain>
    </source>
</reference>
<name>A0A3N0B6Y2_9ACTN</name>
<dbReference type="CDD" id="cd01949">
    <property type="entry name" value="GGDEF"/>
    <property type="match status" value="1"/>
</dbReference>
<dbReference type="InterPro" id="IPR043128">
    <property type="entry name" value="Rev_trsase/Diguanyl_cyclase"/>
</dbReference>
<proteinExistence type="predicted"/>
<dbReference type="EMBL" id="QICD01000016">
    <property type="protein sequence ID" value="RNL42584.1"/>
    <property type="molecule type" value="Genomic_DNA"/>
</dbReference>
<dbReference type="InterPro" id="IPR050469">
    <property type="entry name" value="Diguanylate_Cyclase"/>
</dbReference>
<dbReference type="InterPro" id="IPR000160">
    <property type="entry name" value="GGDEF_dom"/>
</dbReference>
<dbReference type="AlphaFoldDB" id="A0A3N0B6Y2"/>
<dbReference type="Proteomes" id="UP000278632">
    <property type="component" value="Unassembled WGS sequence"/>
</dbReference>